<protein>
    <submittedName>
        <fullName evidence="2">Uncharacterized protein</fullName>
    </submittedName>
</protein>
<evidence type="ECO:0000313" key="3">
    <source>
        <dbReference type="Proteomes" id="UP000273675"/>
    </source>
</evidence>
<sequence length="71" mass="7748">MKTTAIILGGALAVSLLAVNCPQSVRTAVTERTQIPDHVYEEAERQLDVFVSWARNDANVPQMAPRELPAS</sequence>
<accession>A0A495DJD2</accession>
<reference evidence="2 3" key="1">
    <citation type="submission" date="2018-10" db="EMBL/GenBank/DDBJ databases">
        <title>Genomic Encyclopedia of Type Strains, Phase IV (KMG-IV): sequencing the most valuable type-strain genomes for metagenomic binning, comparative biology and taxonomic classification.</title>
        <authorList>
            <person name="Goeker M."/>
        </authorList>
    </citation>
    <scope>NUCLEOTIDE SEQUENCE [LARGE SCALE GENOMIC DNA]</scope>
    <source>
        <strain evidence="2 3">DSM 4734</strain>
    </source>
</reference>
<dbReference type="EMBL" id="RBIM01000002">
    <property type="protein sequence ID" value="RKR02705.1"/>
    <property type="molecule type" value="Genomic_DNA"/>
</dbReference>
<evidence type="ECO:0000313" key="2">
    <source>
        <dbReference type="EMBL" id="RKR02705.1"/>
    </source>
</evidence>
<proteinExistence type="predicted"/>
<dbReference type="RefSeq" id="WP_143742968.1">
    <property type="nucleotide sequence ID" value="NZ_RBIM01000002.1"/>
</dbReference>
<comment type="caution">
    <text evidence="2">The sequence shown here is derived from an EMBL/GenBank/DDBJ whole genome shotgun (WGS) entry which is preliminary data.</text>
</comment>
<organism evidence="2 3">
    <name type="scientific">Maricaulis maris</name>
    <dbReference type="NCBI Taxonomy" id="74318"/>
    <lineage>
        <taxon>Bacteria</taxon>
        <taxon>Pseudomonadati</taxon>
        <taxon>Pseudomonadota</taxon>
        <taxon>Alphaproteobacteria</taxon>
        <taxon>Maricaulales</taxon>
        <taxon>Maricaulaceae</taxon>
        <taxon>Maricaulis</taxon>
    </lineage>
</organism>
<gene>
    <name evidence="2" type="ORF">C7435_0644</name>
</gene>
<dbReference type="AlphaFoldDB" id="A0A495DJD2"/>
<name>A0A495DJD2_9PROT</name>
<dbReference type="Proteomes" id="UP000273675">
    <property type="component" value="Unassembled WGS sequence"/>
</dbReference>
<evidence type="ECO:0000256" key="1">
    <source>
        <dbReference type="SAM" id="SignalP"/>
    </source>
</evidence>
<feature type="chain" id="PRO_5019769534" evidence="1">
    <location>
        <begin position="21"/>
        <end position="71"/>
    </location>
</feature>
<dbReference type="OrthoDB" id="7632560at2"/>
<feature type="signal peptide" evidence="1">
    <location>
        <begin position="1"/>
        <end position="20"/>
    </location>
</feature>
<keyword evidence="1" id="KW-0732">Signal</keyword>